<evidence type="ECO:0000256" key="6">
    <source>
        <dbReference type="ARBA" id="ARBA00022691"/>
    </source>
</evidence>
<evidence type="ECO:0000256" key="4">
    <source>
        <dbReference type="ARBA" id="ARBA00022603"/>
    </source>
</evidence>
<evidence type="ECO:0000259" key="11">
    <source>
        <dbReference type="SMART" id="SM00967"/>
    </source>
</evidence>
<feature type="region of interest" description="Disordered" evidence="10">
    <location>
        <begin position="35"/>
        <end position="328"/>
    </location>
</feature>
<gene>
    <name evidence="12" type="ORF">KFL_005640050</name>
</gene>
<keyword evidence="13" id="KW-1185">Reference proteome</keyword>
<accession>A0A1Y1IG40</accession>
<protein>
    <recommendedName>
        <fullName evidence="9">rRNA methyltransferase 1, mitochondrial</fullName>
    </recommendedName>
</protein>
<feature type="compositionally biased region" description="Basic and acidic residues" evidence="10">
    <location>
        <begin position="125"/>
        <end position="141"/>
    </location>
</feature>
<dbReference type="GO" id="GO:0000154">
    <property type="term" value="P:rRNA modification"/>
    <property type="evidence" value="ECO:0000318"/>
    <property type="project" value="GO_Central"/>
</dbReference>
<keyword evidence="3" id="KW-0698">rRNA processing</keyword>
<keyword evidence="4" id="KW-0489">Methyltransferase</keyword>
<dbReference type="GO" id="GO:0016435">
    <property type="term" value="F:rRNA (guanine) methyltransferase activity"/>
    <property type="evidence" value="ECO:0000318"/>
    <property type="project" value="GO_Central"/>
</dbReference>
<dbReference type="SMART" id="SM00967">
    <property type="entry name" value="SpoU_sub_bind"/>
    <property type="match status" value="1"/>
</dbReference>
<dbReference type="GO" id="GO:0003723">
    <property type="term" value="F:RNA binding"/>
    <property type="evidence" value="ECO:0007669"/>
    <property type="project" value="InterPro"/>
</dbReference>
<evidence type="ECO:0000256" key="10">
    <source>
        <dbReference type="SAM" id="MobiDB-lite"/>
    </source>
</evidence>
<evidence type="ECO:0000313" key="12">
    <source>
        <dbReference type="EMBL" id="GAQ89804.1"/>
    </source>
</evidence>
<evidence type="ECO:0000313" key="13">
    <source>
        <dbReference type="Proteomes" id="UP000054558"/>
    </source>
</evidence>
<dbReference type="GO" id="GO:0005739">
    <property type="term" value="C:mitochondrion"/>
    <property type="evidence" value="ECO:0007669"/>
    <property type="project" value="UniProtKB-SubCell"/>
</dbReference>
<dbReference type="STRING" id="105231.A0A1Y1IG40"/>
<dbReference type="Proteomes" id="UP000054558">
    <property type="component" value="Unassembled WGS sequence"/>
</dbReference>
<feature type="compositionally biased region" description="Low complexity" evidence="10">
    <location>
        <begin position="40"/>
        <end position="53"/>
    </location>
</feature>
<keyword evidence="8" id="KW-0496">Mitochondrion</keyword>
<dbReference type="Pfam" id="PF00588">
    <property type="entry name" value="SpoU_methylase"/>
    <property type="match status" value="1"/>
</dbReference>
<dbReference type="PANTHER" id="PTHR46103:SF1">
    <property type="entry name" value="RRNA METHYLTRANSFERASE 1, MITOCHONDRIAL"/>
    <property type="match status" value="1"/>
</dbReference>
<name>A0A1Y1IG40_KLENI</name>
<dbReference type="Gene3D" id="3.40.1280.10">
    <property type="match status" value="1"/>
</dbReference>
<dbReference type="InterPro" id="IPR047182">
    <property type="entry name" value="MRM1"/>
</dbReference>
<feature type="compositionally biased region" description="Basic and acidic residues" evidence="10">
    <location>
        <begin position="251"/>
        <end position="281"/>
    </location>
</feature>
<keyword evidence="5" id="KW-0808">Transferase</keyword>
<dbReference type="OMA" id="CFLLCES"/>
<evidence type="ECO:0000256" key="9">
    <source>
        <dbReference type="ARBA" id="ARBA00034881"/>
    </source>
</evidence>
<feature type="domain" description="RNA 2-O ribose methyltransferase substrate binding" evidence="11">
    <location>
        <begin position="342"/>
        <end position="424"/>
    </location>
</feature>
<dbReference type="InterPro" id="IPR001537">
    <property type="entry name" value="SpoU_MeTrfase"/>
</dbReference>
<dbReference type="SUPFAM" id="SSF55315">
    <property type="entry name" value="L30e-like"/>
    <property type="match status" value="1"/>
</dbReference>
<evidence type="ECO:0000256" key="2">
    <source>
        <dbReference type="ARBA" id="ARBA00007228"/>
    </source>
</evidence>
<dbReference type="InterPro" id="IPR013123">
    <property type="entry name" value="SpoU_subst-bd"/>
</dbReference>
<evidence type="ECO:0000256" key="8">
    <source>
        <dbReference type="ARBA" id="ARBA00023128"/>
    </source>
</evidence>
<dbReference type="InterPro" id="IPR029026">
    <property type="entry name" value="tRNA_m1G_MTases_N"/>
</dbReference>
<dbReference type="SUPFAM" id="SSF75217">
    <property type="entry name" value="alpha/beta knot"/>
    <property type="match status" value="1"/>
</dbReference>
<dbReference type="Pfam" id="PF08032">
    <property type="entry name" value="SpoU_sub_bind"/>
    <property type="match status" value="1"/>
</dbReference>
<dbReference type="OrthoDB" id="270651at2759"/>
<keyword evidence="7" id="KW-0809">Transit peptide</keyword>
<evidence type="ECO:0000256" key="1">
    <source>
        <dbReference type="ARBA" id="ARBA00004173"/>
    </source>
</evidence>
<dbReference type="EMBL" id="DF237513">
    <property type="protein sequence ID" value="GAQ89804.1"/>
    <property type="molecule type" value="Genomic_DNA"/>
</dbReference>
<dbReference type="PANTHER" id="PTHR46103">
    <property type="entry name" value="RRNA METHYLTRANSFERASE 1, MITOCHONDRIAL"/>
    <property type="match status" value="1"/>
</dbReference>
<proteinExistence type="inferred from homology"/>
<reference evidence="12 13" key="1">
    <citation type="journal article" date="2014" name="Nat. Commun.">
        <title>Klebsormidium flaccidum genome reveals primary factors for plant terrestrial adaptation.</title>
        <authorList>
            <person name="Hori K."/>
            <person name="Maruyama F."/>
            <person name="Fujisawa T."/>
            <person name="Togashi T."/>
            <person name="Yamamoto N."/>
            <person name="Seo M."/>
            <person name="Sato S."/>
            <person name="Yamada T."/>
            <person name="Mori H."/>
            <person name="Tajima N."/>
            <person name="Moriyama T."/>
            <person name="Ikeuchi M."/>
            <person name="Watanabe M."/>
            <person name="Wada H."/>
            <person name="Kobayashi K."/>
            <person name="Saito M."/>
            <person name="Masuda T."/>
            <person name="Sasaki-Sekimoto Y."/>
            <person name="Mashiguchi K."/>
            <person name="Awai K."/>
            <person name="Shimojima M."/>
            <person name="Masuda S."/>
            <person name="Iwai M."/>
            <person name="Nobusawa T."/>
            <person name="Narise T."/>
            <person name="Kondo S."/>
            <person name="Saito H."/>
            <person name="Sato R."/>
            <person name="Murakawa M."/>
            <person name="Ihara Y."/>
            <person name="Oshima-Yamada Y."/>
            <person name="Ohtaka K."/>
            <person name="Satoh M."/>
            <person name="Sonobe K."/>
            <person name="Ishii M."/>
            <person name="Ohtani R."/>
            <person name="Kanamori-Sato M."/>
            <person name="Honoki R."/>
            <person name="Miyazaki D."/>
            <person name="Mochizuki H."/>
            <person name="Umetsu J."/>
            <person name="Higashi K."/>
            <person name="Shibata D."/>
            <person name="Kamiya Y."/>
            <person name="Sato N."/>
            <person name="Nakamura Y."/>
            <person name="Tabata S."/>
            <person name="Ida S."/>
            <person name="Kurokawa K."/>
            <person name="Ohta H."/>
        </authorList>
    </citation>
    <scope>NUCLEOTIDE SEQUENCE [LARGE SCALE GENOMIC DNA]</scope>
    <source>
        <strain evidence="12 13">NIES-2285</strain>
    </source>
</reference>
<organism evidence="12 13">
    <name type="scientific">Klebsormidium nitens</name>
    <name type="common">Green alga</name>
    <name type="synonym">Ulothrix nitens</name>
    <dbReference type="NCBI Taxonomy" id="105231"/>
    <lineage>
        <taxon>Eukaryota</taxon>
        <taxon>Viridiplantae</taxon>
        <taxon>Streptophyta</taxon>
        <taxon>Klebsormidiophyceae</taxon>
        <taxon>Klebsormidiales</taxon>
        <taxon>Klebsormidiaceae</taxon>
        <taxon>Klebsormidium</taxon>
    </lineage>
</organism>
<dbReference type="CDD" id="cd18105">
    <property type="entry name" value="SpoU-like_MRM1"/>
    <property type="match status" value="1"/>
</dbReference>
<dbReference type="AlphaFoldDB" id="A0A1Y1IG40"/>
<comment type="subcellular location">
    <subcellularLocation>
        <location evidence="1">Mitochondrion</location>
    </subcellularLocation>
</comment>
<keyword evidence="6" id="KW-0949">S-adenosyl-L-methionine</keyword>
<feature type="compositionally biased region" description="Basic and acidic residues" evidence="10">
    <location>
        <begin position="309"/>
        <end position="323"/>
    </location>
</feature>
<dbReference type="InterPro" id="IPR047261">
    <property type="entry name" value="MRM1_MeTrfase_dom"/>
</dbReference>
<evidence type="ECO:0000256" key="3">
    <source>
        <dbReference type="ARBA" id="ARBA00022552"/>
    </source>
</evidence>
<dbReference type="InterPro" id="IPR029028">
    <property type="entry name" value="Alpha/beta_knot_MTases"/>
</dbReference>
<evidence type="ECO:0000256" key="5">
    <source>
        <dbReference type="ARBA" id="ARBA00022679"/>
    </source>
</evidence>
<feature type="compositionally biased region" description="Basic and acidic residues" evidence="10">
    <location>
        <begin position="210"/>
        <end position="219"/>
    </location>
</feature>
<evidence type="ECO:0000256" key="7">
    <source>
        <dbReference type="ARBA" id="ARBA00022946"/>
    </source>
</evidence>
<sequence>MAPLAAQTAERSILKRVPFLQLPQVLPIGSSSWTVRRTLGSKSGSGARGAGKSLWLEDADPQENEQQGQDQRRGAGGGWNDNGRSGAYSERPTRRTNNDWNADGGARSFRTYGAEKDLNTGSRPPRKEYIDEWGQVDDRETAPGPSDRTGGRASTSYNRSSDSRGGGARRRSQTAEWDGEWGEYLDKVERRRPAGKQGQEEMEDYMAEEGYTRQRRDFASEPGAPMWDDADGGGGGGGNQYGRRPAGQQGGRDRMRPGISKYNERGRRGGEQRSASSRRDVSGGGGGAASRSQGQYAEPERQAWGGENEWGRQDYRRGRGRPGEEEEVGPLVRGGIELSGEVLYGVAPVHAAIRAGRRELFTLYVQENLRPRKKGDKAAVERIKQEAQAAGAALREASKHTLNLLADNRPHQGLVLDAAPLGFTGLDELPPPPAEAAPSAAAPVWVALDEVVDPQNFGAVLRSAYFLGAAGVLTCARNSSPLTAVVSKASAGAAEALEVFSCDNMPTTLELAVQDGWRVLGASADPDAPLITELPKGVPSIIVLGNEGVGLRTNVRRACSGFVRIAGKGTAFPILDASVQNDRDEVDVVQGEGDDDGDGSDDEGIHERLADRRGDVVVDSLNVSVAAGILLHELLAPRPLASVQSKVGAGAQVEETKQPDDVLAQLLSSQSS</sequence>
<comment type="similarity">
    <text evidence="2">Belongs to the class IV-like SAM-binding methyltransferase superfamily. RNA methyltransferase TrmH family.</text>
</comment>
<dbReference type="InterPro" id="IPR029064">
    <property type="entry name" value="Ribosomal_eL30-like_sf"/>
</dbReference>
<dbReference type="Gene3D" id="3.30.1330.30">
    <property type="match status" value="1"/>
</dbReference>